<organism evidence="1 2">
    <name type="scientific">Streptomyces niveus</name>
    <name type="common">Streptomyces spheroides</name>
    <dbReference type="NCBI Taxonomy" id="193462"/>
    <lineage>
        <taxon>Bacteria</taxon>
        <taxon>Bacillati</taxon>
        <taxon>Actinomycetota</taxon>
        <taxon>Actinomycetes</taxon>
        <taxon>Kitasatosporales</taxon>
        <taxon>Streptomycetaceae</taxon>
        <taxon>Streptomyces</taxon>
    </lineage>
</organism>
<dbReference type="InterPro" id="IPR001128">
    <property type="entry name" value="Cyt_P450"/>
</dbReference>
<dbReference type="InterPro" id="IPR036396">
    <property type="entry name" value="Cyt_P450_sf"/>
</dbReference>
<name>A0ABZ1ZUJ8_STRNV</name>
<proteinExistence type="predicted"/>
<dbReference type="PANTHER" id="PTHR24301:SF2">
    <property type="entry name" value="THROMBOXANE-A SYNTHASE"/>
    <property type="match status" value="1"/>
</dbReference>
<dbReference type="Pfam" id="PF00067">
    <property type="entry name" value="p450"/>
    <property type="match status" value="1"/>
</dbReference>
<dbReference type="Gene3D" id="1.10.630.10">
    <property type="entry name" value="Cytochrome P450"/>
    <property type="match status" value="1"/>
</dbReference>
<dbReference type="Proteomes" id="UP001432209">
    <property type="component" value="Chromosome"/>
</dbReference>
<dbReference type="RefSeq" id="WP_329073690.1">
    <property type="nucleotide sequence ID" value="NZ_CP109495.1"/>
</dbReference>
<dbReference type="SUPFAM" id="SSF48264">
    <property type="entry name" value="Cytochrome P450"/>
    <property type="match status" value="1"/>
</dbReference>
<reference evidence="1" key="1">
    <citation type="submission" date="2022-10" db="EMBL/GenBank/DDBJ databases">
        <title>The complete genomes of actinobacterial strains from the NBC collection.</title>
        <authorList>
            <person name="Joergensen T.S."/>
            <person name="Alvarez Arevalo M."/>
            <person name="Sterndorff E.B."/>
            <person name="Faurdal D."/>
            <person name="Vuksanovic O."/>
            <person name="Mourched A.-S."/>
            <person name="Charusanti P."/>
            <person name="Shaw S."/>
            <person name="Blin K."/>
            <person name="Weber T."/>
        </authorList>
    </citation>
    <scope>NUCLEOTIDE SEQUENCE</scope>
    <source>
        <strain evidence="1">NBC_01432</strain>
    </source>
</reference>
<evidence type="ECO:0000313" key="2">
    <source>
        <dbReference type="Proteomes" id="UP001432209"/>
    </source>
</evidence>
<evidence type="ECO:0000313" key="1">
    <source>
        <dbReference type="EMBL" id="WUX50143.1"/>
    </source>
</evidence>
<protein>
    <submittedName>
        <fullName evidence="1">Cytochrome P450</fullName>
    </submittedName>
</protein>
<dbReference type="EMBL" id="CP109495">
    <property type="protein sequence ID" value="WUX50143.1"/>
    <property type="molecule type" value="Genomic_DNA"/>
</dbReference>
<gene>
    <name evidence="1" type="ORF">OG442_00405</name>
</gene>
<keyword evidence="2" id="KW-1185">Reference proteome</keyword>
<accession>A0ABZ1ZUJ8</accession>
<sequence>MFLDRKSLWPHLRRWEEQAADRDGPFRLRFGTLFVADADAARDVLVDPAGNYLSQSGFFRLGRKSLPDEVRSEASRALLRVLARHDLPESFDLDSALSEVTDRHGRLRHQHWGVELVRRYFAPVIAHRRHTEINVLVDAYVTSSVVADDIVGHVLRRSHRTVPAIRAGLAEQLDRLRAPEDGAQDLVDLVLGLPAGLTPADRAQLLQRLVLSTVGFTGVTLEWVVMLGIQHGYDTPAVTHAQIQRLVREALRLYPTAWRLIRVAATAHDIAGARVQEGEHVLIGTHAIHRSAAVWDSPLDFCPSRWEQPTDAQRRSYLPFGKGDGMCPANGFAVKALEHLSHLVLHSHRGHVRPRTRKPHVRTLLAPPAGWTRLTAAPRPE</sequence>
<dbReference type="PANTHER" id="PTHR24301">
    <property type="entry name" value="THROMBOXANE-A SYNTHASE"/>
    <property type="match status" value="1"/>
</dbReference>